<feature type="domain" description="DUF4398" evidence="1">
    <location>
        <begin position="15"/>
        <end position="91"/>
    </location>
</feature>
<sequence>MITAGCASVPVPHADIAVAQAAVQAADSPDTAKYAGAQLQLAVSKLEAARVAEQAKDNVSARRMAEEAQVDAQAAVAAASAARARKAAEDARDAARVLAEELARQAGR</sequence>
<dbReference type="Gene3D" id="1.20.1270.390">
    <property type="match status" value="1"/>
</dbReference>
<evidence type="ECO:0000259" key="1">
    <source>
        <dbReference type="Pfam" id="PF14346"/>
    </source>
</evidence>
<reference evidence="2" key="1">
    <citation type="submission" date="2022-10" db="EMBL/GenBank/DDBJ databases">
        <title>Characterization and whole genome sequencing of a new Roseateles species, isolated from fresh water.</title>
        <authorList>
            <person name="Guliayeva D.Y."/>
            <person name="Akhremchuk A.E."/>
            <person name="Sikolenko M.A."/>
            <person name="Valentovich L.N."/>
            <person name="Sidarenka A.V."/>
        </authorList>
    </citation>
    <scope>NUCLEOTIDE SEQUENCE</scope>
    <source>
        <strain evidence="2">BIM B-1768</strain>
    </source>
</reference>
<evidence type="ECO:0000313" key="3">
    <source>
        <dbReference type="Proteomes" id="UP001064933"/>
    </source>
</evidence>
<name>A0ABY6B3J0_9BURK</name>
<evidence type="ECO:0000313" key="2">
    <source>
        <dbReference type="EMBL" id="UXH79632.1"/>
    </source>
</evidence>
<dbReference type="InterPro" id="IPR025511">
    <property type="entry name" value="DUF4398"/>
</dbReference>
<keyword evidence="3" id="KW-1185">Reference proteome</keyword>
<organism evidence="2 3">
    <name type="scientific">Roseateles amylovorans</name>
    <dbReference type="NCBI Taxonomy" id="2978473"/>
    <lineage>
        <taxon>Bacteria</taxon>
        <taxon>Pseudomonadati</taxon>
        <taxon>Pseudomonadota</taxon>
        <taxon>Betaproteobacteria</taxon>
        <taxon>Burkholderiales</taxon>
        <taxon>Sphaerotilaceae</taxon>
        <taxon>Roseateles</taxon>
    </lineage>
</organism>
<dbReference type="EMBL" id="CP104562">
    <property type="protein sequence ID" value="UXH79632.1"/>
    <property type="molecule type" value="Genomic_DNA"/>
</dbReference>
<dbReference type="Pfam" id="PF14346">
    <property type="entry name" value="DUF4398"/>
    <property type="match status" value="1"/>
</dbReference>
<dbReference type="Proteomes" id="UP001064933">
    <property type="component" value="Chromosome"/>
</dbReference>
<gene>
    <name evidence="2" type="ORF">N4261_06875</name>
</gene>
<accession>A0ABY6B3J0</accession>
<protein>
    <submittedName>
        <fullName evidence="2">DUF4398 domain-containing protein</fullName>
    </submittedName>
</protein>
<proteinExistence type="predicted"/>
<dbReference type="RefSeq" id="WP_261759452.1">
    <property type="nucleotide sequence ID" value="NZ_CP104562.2"/>
</dbReference>